<dbReference type="EMBL" id="DXHV01000048">
    <property type="protein sequence ID" value="HIW00442.1"/>
    <property type="molecule type" value="Genomic_DNA"/>
</dbReference>
<dbReference type="Proteomes" id="UP000886752">
    <property type="component" value="Unassembled WGS sequence"/>
</dbReference>
<reference evidence="3" key="1">
    <citation type="journal article" date="2021" name="PeerJ">
        <title>Extensive microbial diversity within the chicken gut microbiome revealed by metagenomics and culture.</title>
        <authorList>
            <person name="Gilroy R."/>
            <person name="Ravi A."/>
            <person name="Getino M."/>
            <person name="Pursley I."/>
            <person name="Horton D.L."/>
            <person name="Alikhan N.F."/>
            <person name="Baker D."/>
            <person name="Gharbi K."/>
            <person name="Hall N."/>
            <person name="Watson M."/>
            <person name="Adriaenssens E.M."/>
            <person name="Foster-Nyarko E."/>
            <person name="Jarju S."/>
            <person name="Secka A."/>
            <person name="Antonio M."/>
            <person name="Oren A."/>
            <person name="Chaudhuri R.R."/>
            <person name="La Ragione R."/>
            <person name="Hildebrand F."/>
            <person name="Pallen M.J."/>
        </authorList>
    </citation>
    <scope>NUCLEOTIDE SEQUENCE</scope>
    <source>
        <strain evidence="3">ChiHecec2B26-446</strain>
    </source>
</reference>
<keyword evidence="1" id="KW-0175">Coiled coil</keyword>
<keyword evidence="2" id="KW-0472">Membrane</keyword>
<accession>A0A9D1TPV1</accession>
<protein>
    <recommendedName>
        <fullName evidence="5">DUF1490 family protein</fullName>
    </recommendedName>
</protein>
<keyword evidence="2" id="KW-0812">Transmembrane</keyword>
<reference evidence="3" key="2">
    <citation type="submission" date="2021-04" db="EMBL/GenBank/DDBJ databases">
        <authorList>
            <person name="Gilroy R."/>
        </authorList>
    </citation>
    <scope>NUCLEOTIDE SEQUENCE</scope>
    <source>
        <strain evidence="3">ChiHecec2B26-446</strain>
    </source>
</reference>
<name>A0A9D1TPV1_9BACT</name>
<organism evidence="3 4">
    <name type="scientific">Candidatus Desulfovibrio intestinipullorum</name>
    <dbReference type="NCBI Taxonomy" id="2838536"/>
    <lineage>
        <taxon>Bacteria</taxon>
        <taxon>Pseudomonadati</taxon>
        <taxon>Thermodesulfobacteriota</taxon>
        <taxon>Desulfovibrionia</taxon>
        <taxon>Desulfovibrionales</taxon>
        <taxon>Desulfovibrionaceae</taxon>
        <taxon>Desulfovibrio</taxon>
    </lineage>
</organism>
<gene>
    <name evidence="3" type="ORF">H9894_04560</name>
</gene>
<sequence length="80" mass="8365">MNTGLKYALFFVGGIAAGVLGTMALQRGAINLKPVAAGIISRGMDVKDAIAGAVEKVKEDAQDLYAEAKAEQAQRKEQDA</sequence>
<evidence type="ECO:0000313" key="3">
    <source>
        <dbReference type="EMBL" id="HIW00442.1"/>
    </source>
</evidence>
<dbReference type="AlphaFoldDB" id="A0A9D1TPV1"/>
<feature type="transmembrane region" description="Helical" evidence="2">
    <location>
        <begin position="6"/>
        <end position="25"/>
    </location>
</feature>
<keyword evidence="2" id="KW-1133">Transmembrane helix</keyword>
<evidence type="ECO:0000256" key="2">
    <source>
        <dbReference type="SAM" id="Phobius"/>
    </source>
</evidence>
<evidence type="ECO:0000313" key="4">
    <source>
        <dbReference type="Proteomes" id="UP000886752"/>
    </source>
</evidence>
<proteinExistence type="predicted"/>
<feature type="coiled-coil region" evidence="1">
    <location>
        <begin position="51"/>
        <end position="78"/>
    </location>
</feature>
<evidence type="ECO:0000256" key="1">
    <source>
        <dbReference type="SAM" id="Coils"/>
    </source>
</evidence>
<evidence type="ECO:0008006" key="5">
    <source>
        <dbReference type="Google" id="ProtNLM"/>
    </source>
</evidence>
<comment type="caution">
    <text evidence="3">The sequence shown here is derived from an EMBL/GenBank/DDBJ whole genome shotgun (WGS) entry which is preliminary data.</text>
</comment>